<evidence type="ECO:0000256" key="1">
    <source>
        <dbReference type="SAM" id="MobiDB-lite"/>
    </source>
</evidence>
<keyword evidence="3" id="KW-0808">Transferase</keyword>
<evidence type="ECO:0000313" key="4">
    <source>
        <dbReference type="Proteomes" id="UP000279859"/>
    </source>
</evidence>
<dbReference type="GO" id="GO:0016020">
    <property type="term" value="C:membrane"/>
    <property type="evidence" value="ECO:0007669"/>
    <property type="project" value="InterPro"/>
</dbReference>
<keyword evidence="2" id="KW-1133">Transmembrane helix</keyword>
<keyword evidence="2" id="KW-0472">Membrane</keyword>
<proteinExistence type="predicted"/>
<keyword evidence="2" id="KW-0812">Transmembrane</keyword>
<dbReference type="Gene3D" id="3.40.50.12580">
    <property type="match status" value="1"/>
</dbReference>
<dbReference type="Proteomes" id="UP000279859">
    <property type="component" value="Unassembled WGS sequence"/>
</dbReference>
<reference evidence="3 4" key="1">
    <citation type="submission" date="2018-11" db="EMBL/GenBank/DDBJ databases">
        <title>Cryobacterium sp. nov., isolated from rhizosphere soil of lettuce.</title>
        <authorList>
            <person name="Wang Y."/>
        </authorList>
    </citation>
    <scope>NUCLEOTIDE SEQUENCE [LARGE SCALE GENOMIC DNA]</scope>
    <source>
        <strain evidence="3 4">NEAU-85</strain>
    </source>
</reference>
<evidence type="ECO:0000313" key="3">
    <source>
        <dbReference type="EMBL" id="RNE59111.1"/>
    </source>
</evidence>
<name>A0A3M8L0P7_9MICO</name>
<feature type="transmembrane region" description="Helical" evidence="2">
    <location>
        <begin position="58"/>
        <end position="76"/>
    </location>
</feature>
<dbReference type="InterPro" id="IPR007554">
    <property type="entry name" value="Glycerophosphate_synth"/>
</dbReference>
<dbReference type="InterPro" id="IPR043148">
    <property type="entry name" value="TagF_C"/>
</dbReference>
<gene>
    <name evidence="3" type="ORF">EEJ31_11230</name>
</gene>
<feature type="transmembrane region" description="Helical" evidence="2">
    <location>
        <begin position="83"/>
        <end position="103"/>
    </location>
</feature>
<comment type="caution">
    <text evidence="3">The sequence shown here is derived from an EMBL/GenBank/DDBJ whole genome shotgun (WGS) entry which is preliminary data.</text>
</comment>
<protein>
    <submittedName>
        <fullName evidence="3">Glycosyl transferase</fullName>
    </submittedName>
</protein>
<evidence type="ECO:0000256" key="2">
    <source>
        <dbReference type="SAM" id="Phobius"/>
    </source>
</evidence>
<organism evidence="3 4">
    <name type="scientific">Cryobacterium tepidiphilum</name>
    <dbReference type="NCBI Taxonomy" id="2486026"/>
    <lineage>
        <taxon>Bacteria</taxon>
        <taxon>Bacillati</taxon>
        <taxon>Actinomycetota</taxon>
        <taxon>Actinomycetes</taxon>
        <taxon>Micrococcales</taxon>
        <taxon>Microbacteriaceae</taxon>
        <taxon>Cryobacterium</taxon>
    </lineage>
</organism>
<feature type="transmembrane region" description="Helical" evidence="2">
    <location>
        <begin position="154"/>
        <end position="174"/>
    </location>
</feature>
<dbReference type="Pfam" id="PF04464">
    <property type="entry name" value="Glyphos_transf"/>
    <property type="match status" value="1"/>
</dbReference>
<feature type="transmembrane region" description="Helical" evidence="2">
    <location>
        <begin position="180"/>
        <end position="199"/>
    </location>
</feature>
<dbReference type="GO" id="GO:0047355">
    <property type="term" value="F:CDP-glycerol glycerophosphotransferase activity"/>
    <property type="evidence" value="ECO:0007669"/>
    <property type="project" value="InterPro"/>
</dbReference>
<feature type="region of interest" description="Disordered" evidence="1">
    <location>
        <begin position="1"/>
        <end position="22"/>
    </location>
</feature>
<dbReference type="OrthoDB" id="7806295at2"/>
<dbReference type="AlphaFoldDB" id="A0A3M8L0P7"/>
<keyword evidence="4" id="KW-1185">Reference proteome</keyword>
<sequence>MTQPGALDADPQDEESSGPAPVRRGSFIARVLTARGDELVADLLAVVGLGIAFSGAPAWLPLVFGALALALGLAVARRRPDAAGTFVVSRILVVFLAVAVMGAEGEGRWIPAVLLALLITGEATCASVSRGAIPFAAHLPGVEPRNAGWFPVDYLYFINLAASVAFIVLGLAGFPAWGLVILVLVAAVPSAISFLDGILRIRARRGAESNLTRTLRAYEPVFAVHWDAPEGTDYQLAMWLPFLERLGEKFFVIVRNEESFPDVVRLTTAPVLLRKELADMDAVVVPTLRAAFYVNNAVRNSHFVRYPQLKHVQLNHGDSDKAPSYNPVFRMFDKDFVAGQAAIDRFAAHGVDAPPQLFEIVGRPQVADVEVAASAGKVQAVKTVLYAPTWAGFHIDSAYSSLPIGVAIVEALIARGCDVVYRPHPYTGRTKGLEAESARIKELLAKDAEASGRNHVLGERAEQAMSLVDCFNASDALISDVSSVVPDFLYSEKPFAVCAMLGSLDAFVEGFPIARGGYTIAADGSNLDAVLDDLLGDDPLRPARHSLKTYFLGDIPPERYVDVFLDAARRMLRQPPVI</sequence>
<accession>A0A3M8L0P7</accession>
<dbReference type="EMBL" id="RDSR01000020">
    <property type="protein sequence ID" value="RNE59111.1"/>
    <property type="molecule type" value="Genomic_DNA"/>
</dbReference>